<keyword evidence="2" id="KW-0813">Transport</keyword>
<dbReference type="Pfam" id="PF00005">
    <property type="entry name" value="ABC_tran"/>
    <property type="match status" value="1"/>
</dbReference>
<dbReference type="InterPro" id="IPR052156">
    <property type="entry name" value="BCAA_Transport_ATP-bd_LivF"/>
</dbReference>
<evidence type="ECO:0000313" key="8">
    <source>
        <dbReference type="Proteomes" id="UP001597218"/>
    </source>
</evidence>
<gene>
    <name evidence="7" type="ORF">ACFSFY_03165</name>
</gene>
<dbReference type="PANTHER" id="PTHR43820:SF4">
    <property type="entry name" value="HIGH-AFFINITY BRANCHED-CHAIN AMINO ACID TRANSPORT ATP-BINDING PROTEIN LIVF"/>
    <property type="match status" value="1"/>
</dbReference>
<keyword evidence="3" id="KW-0547">Nucleotide-binding</keyword>
<keyword evidence="8" id="KW-1185">Reference proteome</keyword>
<reference evidence="8" key="1">
    <citation type="journal article" date="2019" name="Int. J. Syst. Evol. Microbiol.">
        <title>The Global Catalogue of Microorganisms (GCM) 10K type strain sequencing project: providing services to taxonomists for standard genome sequencing and annotation.</title>
        <authorList>
            <consortium name="The Broad Institute Genomics Platform"/>
            <consortium name="The Broad Institute Genome Sequencing Center for Infectious Disease"/>
            <person name="Wu L."/>
            <person name="Ma J."/>
        </authorList>
    </citation>
    <scope>NUCLEOTIDE SEQUENCE [LARGE SCALE GENOMIC DNA]</scope>
    <source>
        <strain evidence="8">CGMCC 4.7177</strain>
    </source>
</reference>
<dbReference type="EMBL" id="JBHUGI010000006">
    <property type="protein sequence ID" value="MFD1927059.1"/>
    <property type="molecule type" value="Genomic_DNA"/>
</dbReference>
<evidence type="ECO:0000256" key="1">
    <source>
        <dbReference type="ARBA" id="ARBA00005417"/>
    </source>
</evidence>
<protein>
    <submittedName>
        <fullName evidence="7">ABC transporter ATP-binding protein</fullName>
    </submittedName>
</protein>
<keyword evidence="5" id="KW-0029">Amino-acid transport</keyword>
<dbReference type="InterPro" id="IPR003593">
    <property type="entry name" value="AAA+_ATPase"/>
</dbReference>
<organism evidence="7 8">
    <name type="scientific">Sporosarcina siberiensis</name>
    <dbReference type="NCBI Taxonomy" id="1365606"/>
    <lineage>
        <taxon>Bacteria</taxon>
        <taxon>Bacillati</taxon>
        <taxon>Bacillota</taxon>
        <taxon>Bacilli</taxon>
        <taxon>Bacillales</taxon>
        <taxon>Caryophanaceae</taxon>
        <taxon>Sporosarcina</taxon>
    </lineage>
</organism>
<accession>A0ABW4SF66</accession>
<proteinExistence type="inferred from homology"/>
<evidence type="ECO:0000259" key="6">
    <source>
        <dbReference type="PROSITE" id="PS50893"/>
    </source>
</evidence>
<dbReference type="RefSeq" id="WP_381536039.1">
    <property type="nucleotide sequence ID" value="NZ_JBHUGI010000006.1"/>
</dbReference>
<evidence type="ECO:0000256" key="3">
    <source>
        <dbReference type="ARBA" id="ARBA00022741"/>
    </source>
</evidence>
<keyword evidence="4 7" id="KW-0067">ATP-binding</keyword>
<evidence type="ECO:0000313" key="7">
    <source>
        <dbReference type="EMBL" id="MFD1927059.1"/>
    </source>
</evidence>
<dbReference type="GO" id="GO:0005524">
    <property type="term" value="F:ATP binding"/>
    <property type="evidence" value="ECO:0007669"/>
    <property type="project" value="UniProtKB-KW"/>
</dbReference>
<dbReference type="CDD" id="cd03224">
    <property type="entry name" value="ABC_TM1139_LivF_branched"/>
    <property type="match status" value="1"/>
</dbReference>
<evidence type="ECO:0000256" key="4">
    <source>
        <dbReference type="ARBA" id="ARBA00022840"/>
    </source>
</evidence>
<sequence>MSLLQVQNLSVSYGKASALNNMSMEVNEGEIVAVIGPNGAGKTTLLKAITGLIKVKGGTVLYKDNVITGIPAHNILGRGISHVPQGRQVFGDQSVEDNLILGAFTIKKEKQKIQELIEREYERFPRLKERRKQQAGTLSGGEQQMLAVSRALMSDPDFVILDEPSMGLSPIFVKQIFDTLLELKKSGKTVMVVEQLAMAALAISDRAYVLQVGEVKLHGQSRDLLRDDVLIKTYLGSTSAN</sequence>
<dbReference type="PANTHER" id="PTHR43820">
    <property type="entry name" value="HIGH-AFFINITY BRANCHED-CHAIN AMINO ACID TRANSPORT ATP-BINDING PROTEIN LIVF"/>
    <property type="match status" value="1"/>
</dbReference>
<feature type="domain" description="ABC transporter" evidence="6">
    <location>
        <begin position="4"/>
        <end position="237"/>
    </location>
</feature>
<comment type="caution">
    <text evidence="7">The sequence shown here is derived from an EMBL/GenBank/DDBJ whole genome shotgun (WGS) entry which is preliminary data.</text>
</comment>
<dbReference type="PROSITE" id="PS00211">
    <property type="entry name" value="ABC_TRANSPORTER_1"/>
    <property type="match status" value="1"/>
</dbReference>
<dbReference type="Proteomes" id="UP001597218">
    <property type="component" value="Unassembled WGS sequence"/>
</dbReference>
<name>A0ABW4SF66_9BACL</name>
<dbReference type="SUPFAM" id="SSF52540">
    <property type="entry name" value="P-loop containing nucleoside triphosphate hydrolases"/>
    <property type="match status" value="1"/>
</dbReference>
<dbReference type="InterPro" id="IPR027417">
    <property type="entry name" value="P-loop_NTPase"/>
</dbReference>
<evidence type="ECO:0000256" key="5">
    <source>
        <dbReference type="ARBA" id="ARBA00022970"/>
    </source>
</evidence>
<evidence type="ECO:0000256" key="2">
    <source>
        <dbReference type="ARBA" id="ARBA00022448"/>
    </source>
</evidence>
<dbReference type="PROSITE" id="PS50893">
    <property type="entry name" value="ABC_TRANSPORTER_2"/>
    <property type="match status" value="1"/>
</dbReference>
<dbReference type="SMART" id="SM00382">
    <property type="entry name" value="AAA"/>
    <property type="match status" value="1"/>
</dbReference>
<dbReference type="Gene3D" id="3.40.50.300">
    <property type="entry name" value="P-loop containing nucleotide triphosphate hydrolases"/>
    <property type="match status" value="1"/>
</dbReference>
<comment type="similarity">
    <text evidence="1">Belongs to the ABC transporter superfamily.</text>
</comment>
<dbReference type="InterPro" id="IPR003439">
    <property type="entry name" value="ABC_transporter-like_ATP-bd"/>
</dbReference>
<dbReference type="InterPro" id="IPR017871">
    <property type="entry name" value="ABC_transporter-like_CS"/>
</dbReference>